<organism evidence="2 3">
    <name type="scientific">Halocynthiibacter halioticoli</name>
    <dbReference type="NCBI Taxonomy" id="2986804"/>
    <lineage>
        <taxon>Bacteria</taxon>
        <taxon>Pseudomonadati</taxon>
        <taxon>Pseudomonadota</taxon>
        <taxon>Alphaproteobacteria</taxon>
        <taxon>Rhodobacterales</taxon>
        <taxon>Paracoccaceae</taxon>
        <taxon>Halocynthiibacter</taxon>
    </lineage>
</organism>
<protein>
    <submittedName>
        <fullName evidence="2">Endonuclease/exonuclease/phosphatase family protein</fullName>
    </submittedName>
</protein>
<evidence type="ECO:0000259" key="1">
    <source>
        <dbReference type="Pfam" id="PF03372"/>
    </source>
</evidence>
<keyword evidence="2" id="KW-0255">Endonuclease</keyword>
<feature type="domain" description="Endonuclease/exonuclease/phosphatase" evidence="1">
    <location>
        <begin position="22"/>
        <end position="314"/>
    </location>
</feature>
<gene>
    <name evidence="2" type="ORF">OH136_01315</name>
</gene>
<keyword evidence="2" id="KW-0540">Nuclease</keyword>
<dbReference type="Proteomes" id="UP001208041">
    <property type="component" value="Unassembled WGS sequence"/>
</dbReference>
<name>A0AAE3IWC0_9RHOB</name>
<dbReference type="RefSeq" id="WP_263953259.1">
    <property type="nucleotide sequence ID" value="NZ_JAOYFC010000001.1"/>
</dbReference>
<dbReference type="Pfam" id="PF03372">
    <property type="entry name" value="Exo_endo_phos"/>
    <property type="match status" value="1"/>
</dbReference>
<reference evidence="2" key="1">
    <citation type="submission" date="2022-10" db="EMBL/GenBank/DDBJ databases">
        <authorList>
            <person name="Yue Y."/>
        </authorList>
    </citation>
    <scope>NUCLEOTIDE SEQUENCE</scope>
    <source>
        <strain evidence="2">Z654</strain>
    </source>
</reference>
<dbReference type="InterPro" id="IPR036691">
    <property type="entry name" value="Endo/exonu/phosph_ase_sf"/>
</dbReference>
<dbReference type="AlphaFoldDB" id="A0AAE3IWC0"/>
<dbReference type="EMBL" id="JAOYFC010000001">
    <property type="protein sequence ID" value="MCV6823179.1"/>
    <property type="molecule type" value="Genomic_DNA"/>
</dbReference>
<dbReference type="SUPFAM" id="SSF56219">
    <property type="entry name" value="DNase I-like"/>
    <property type="match status" value="1"/>
</dbReference>
<accession>A0AAE3IWC0</accession>
<comment type="caution">
    <text evidence="2">The sequence shown here is derived from an EMBL/GenBank/DDBJ whole genome shotgun (WGS) entry which is preliminary data.</text>
</comment>
<evidence type="ECO:0000313" key="2">
    <source>
        <dbReference type="EMBL" id="MCV6823179.1"/>
    </source>
</evidence>
<dbReference type="InterPro" id="IPR005135">
    <property type="entry name" value="Endo/exonuclease/phosphatase"/>
</dbReference>
<evidence type="ECO:0000313" key="3">
    <source>
        <dbReference type="Proteomes" id="UP001208041"/>
    </source>
</evidence>
<proteinExistence type="predicted"/>
<dbReference type="GO" id="GO:0004519">
    <property type="term" value="F:endonuclease activity"/>
    <property type="evidence" value="ECO:0007669"/>
    <property type="project" value="UniProtKB-KW"/>
</dbReference>
<sequence>MYTVDFERKGPGLFLRDMRAGKAQDARRAAAVIAHVNPDVLVLAGIDYDHGLATLGVFADELSRAGVDYPHHFAQRPNTGMPTGLDVNGDGYFGDAVDAQGYGRYSGEKGLAILSRYPFLRDEARDFSEYLWRDLPDANLPEVDGNPYYSDEVLAVLRLSTTAHWDVPIETGNGPLHLLTYYATPPVFDGPEDRNGKRNADETRFWTKYLNGELSEQPANAPFALIGNANLDPHDGDGKGAAIAELLAHPSLQDPKPASVGGVEAANASHSGDPALDTAAWPENDKLPGNLRVEHVLPSRDLKVLDAGVFWPETGTEEVSLIAEGEGITRHRLVWVDIEMP</sequence>
<keyword evidence="3" id="KW-1185">Reference proteome</keyword>
<keyword evidence="2" id="KW-0378">Hydrolase</keyword>
<dbReference type="Gene3D" id="3.60.10.10">
    <property type="entry name" value="Endonuclease/exonuclease/phosphatase"/>
    <property type="match status" value="1"/>
</dbReference>